<protein>
    <recommendedName>
        <fullName evidence="3">Protein kinase domain-containing protein</fullName>
    </recommendedName>
</protein>
<name>A0A4Z1J540_9HELO</name>
<keyword evidence="2" id="KW-1185">Reference proteome</keyword>
<dbReference type="STRING" id="278944.A0A4Z1J540"/>
<comment type="caution">
    <text evidence="1">The sequence shown here is derived from an EMBL/GenBank/DDBJ whole genome shotgun (WGS) entry which is preliminary data.</text>
</comment>
<dbReference type="AlphaFoldDB" id="A0A4Z1J540"/>
<evidence type="ECO:0000313" key="1">
    <source>
        <dbReference type="EMBL" id="TGO68839.1"/>
    </source>
</evidence>
<sequence>MLEMISDCPHLPLQARKTILKELGLALKDRHAGNWIHLDRKRDVAKPRRTTKDGNGEAFGGVFFRTSGKSNLILTETPFLIIWLFPLLFVLTRTEPFNPDFESLSVELEQVILHEVLSNFGPLPDELVKHVDDEKAGEHLKDLWKMIEEDEERAEGYEPFEQWTGADYSNFDNDAKGLMLTLTNLDPGQWAEMVDVTTNPYWVRGWFHGHFGTEEYPEDDAKQKSDSRARNNYSLANICNLRT</sequence>
<reference evidence="1 2" key="1">
    <citation type="submission" date="2017-12" db="EMBL/GenBank/DDBJ databases">
        <title>Comparative genomics of Botrytis spp.</title>
        <authorList>
            <person name="Valero-Jimenez C.A."/>
            <person name="Tapia P."/>
            <person name="Veloso J."/>
            <person name="Silva-Moreno E."/>
            <person name="Staats M."/>
            <person name="Valdes J.H."/>
            <person name="Van Kan J.A.L."/>
        </authorList>
    </citation>
    <scope>NUCLEOTIDE SEQUENCE [LARGE SCALE GENOMIC DNA]</scope>
    <source>
        <strain evidence="1 2">MUCL2120</strain>
    </source>
</reference>
<evidence type="ECO:0008006" key="3">
    <source>
        <dbReference type="Google" id="ProtNLM"/>
    </source>
</evidence>
<dbReference type="Proteomes" id="UP000297452">
    <property type="component" value="Unassembled WGS sequence"/>
</dbReference>
<dbReference type="EMBL" id="PQXJ01000019">
    <property type="protein sequence ID" value="TGO68839.1"/>
    <property type="molecule type" value="Genomic_DNA"/>
</dbReference>
<organism evidence="1 2">
    <name type="scientific">Botryotinia narcissicola</name>
    <dbReference type="NCBI Taxonomy" id="278944"/>
    <lineage>
        <taxon>Eukaryota</taxon>
        <taxon>Fungi</taxon>
        <taxon>Dikarya</taxon>
        <taxon>Ascomycota</taxon>
        <taxon>Pezizomycotina</taxon>
        <taxon>Leotiomycetes</taxon>
        <taxon>Helotiales</taxon>
        <taxon>Sclerotiniaceae</taxon>
        <taxon>Botryotinia</taxon>
    </lineage>
</organism>
<evidence type="ECO:0000313" key="2">
    <source>
        <dbReference type="Proteomes" id="UP000297452"/>
    </source>
</evidence>
<dbReference type="OrthoDB" id="10252171at2759"/>
<accession>A0A4Z1J540</accession>
<gene>
    <name evidence="1" type="ORF">BOTNAR_0019g00280</name>
</gene>
<proteinExistence type="predicted"/>